<keyword evidence="5 8" id="KW-0406">Ion transport</keyword>
<evidence type="ECO:0000256" key="2">
    <source>
        <dbReference type="ARBA" id="ARBA00022448"/>
    </source>
</evidence>
<evidence type="ECO:0000256" key="1">
    <source>
        <dbReference type="ARBA" id="ARBA00004141"/>
    </source>
</evidence>
<accession>A0A914Q364</accession>
<keyword evidence="6 9" id="KW-0472">Membrane</keyword>
<dbReference type="PANTHER" id="PTHR11003">
    <property type="entry name" value="POTASSIUM CHANNEL, SUBFAMILY K"/>
    <property type="match status" value="1"/>
</dbReference>
<keyword evidence="11" id="KW-1185">Reference proteome</keyword>
<keyword evidence="4 9" id="KW-1133">Transmembrane helix</keyword>
<keyword evidence="2 8" id="KW-0813">Transport</keyword>
<dbReference type="InterPro" id="IPR013099">
    <property type="entry name" value="K_chnl_dom"/>
</dbReference>
<protein>
    <submittedName>
        <fullName evidence="12">Potassium channel domain-containing protein</fullName>
    </submittedName>
</protein>
<evidence type="ECO:0000256" key="5">
    <source>
        <dbReference type="ARBA" id="ARBA00023065"/>
    </source>
</evidence>
<evidence type="ECO:0000313" key="12">
    <source>
        <dbReference type="WBParaSite" id="PDA_v2.g25652.t1"/>
    </source>
</evidence>
<dbReference type="GO" id="GO:0005886">
    <property type="term" value="C:plasma membrane"/>
    <property type="evidence" value="ECO:0007669"/>
    <property type="project" value="TreeGrafter"/>
</dbReference>
<evidence type="ECO:0000256" key="6">
    <source>
        <dbReference type="ARBA" id="ARBA00023136"/>
    </source>
</evidence>
<feature type="transmembrane region" description="Helical" evidence="9">
    <location>
        <begin position="174"/>
        <end position="194"/>
    </location>
</feature>
<dbReference type="InterPro" id="IPR003280">
    <property type="entry name" value="2pore_dom_K_chnl"/>
</dbReference>
<dbReference type="PRINTS" id="PR01333">
    <property type="entry name" value="2POREKCHANEL"/>
</dbReference>
<dbReference type="AlphaFoldDB" id="A0A914Q364"/>
<feature type="domain" description="Potassium channel" evidence="10">
    <location>
        <begin position="154"/>
        <end position="222"/>
    </location>
</feature>
<feature type="transmembrane region" description="Helical" evidence="9">
    <location>
        <begin position="31"/>
        <end position="49"/>
    </location>
</feature>
<organism evidence="11 12">
    <name type="scientific">Panagrolaimus davidi</name>
    <dbReference type="NCBI Taxonomy" id="227884"/>
    <lineage>
        <taxon>Eukaryota</taxon>
        <taxon>Metazoa</taxon>
        <taxon>Ecdysozoa</taxon>
        <taxon>Nematoda</taxon>
        <taxon>Chromadorea</taxon>
        <taxon>Rhabditida</taxon>
        <taxon>Tylenchina</taxon>
        <taxon>Panagrolaimomorpha</taxon>
        <taxon>Panagrolaimoidea</taxon>
        <taxon>Panagrolaimidae</taxon>
        <taxon>Panagrolaimus</taxon>
    </lineage>
</organism>
<evidence type="ECO:0000256" key="4">
    <source>
        <dbReference type="ARBA" id="ARBA00022989"/>
    </source>
</evidence>
<keyword evidence="3 8" id="KW-0812">Transmembrane</keyword>
<evidence type="ECO:0000259" key="10">
    <source>
        <dbReference type="Pfam" id="PF07885"/>
    </source>
</evidence>
<dbReference type="Pfam" id="PF07885">
    <property type="entry name" value="Ion_trans_2"/>
    <property type="match status" value="2"/>
</dbReference>
<comment type="subcellular location">
    <subcellularLocation>
        <location evidence="1">Membrane</location>
        <topology evidence="1">Multi-pass membrane protein</topology>
    </subcellularLocation>
</comment>
<dbReference type="GO" id="GO:0022841">
    <property type="term" value="F:potassium ion leak channel activity"/>
    <property type="evidence" value="ECO:0007669"/>
    <property type="project" value="TreeGrafter"/>
</dbReference>
<dbReference type="WBParaSite" id="PDA_v2.g25652.t1">
    <property type="protein sequence ID" value="PDA_v2.g25652.t1"/>
    <property type="gene ID" value="PDA_v2.g25652"/>
</dbReference>
<feature type="transmembrane region" description="Helical" evidence="9">
    <location>
        <begin position="61"/>
        <end position="79"/>
    </location>
</feature>
<evidence type="ECO:0000256" key="9">
    <source>
        <dbReference type="SAM" id="Phobius"/>
    </source>
</evidence>
<dbReference type="SUPFAM" id="SSF81324">
    <property type="entry name" value="Voltage-gated potassium channels"/>
    <property type="match status" value="2"/>
</dbReference>
<feature type="transmembrane region" description="Helical" evidence="9">
    <location>
        <begin position="200"/>
        <end position="223"/>
    </location>
</feature>
<dbReference type="PANTHER" id="PTHR11003:SF310">
    <property type="entry name" value="UNCOORDINATED PROTEIN 58"/>
    <property type="match status" value="1"/>
</dbReference>
<name>A0A914Q364_9BILA</name>
<reference evidence="12" key="1">
    <citation type="submission" date="2022-11" db="UniProtKB">
        <authorList>
            <consortium name="WormBaseParasite"/>
        </authorList>
    </citation>
    <scope>IDENTIFICATION</scope>
</reference>
<evidence type="ECO:0000256" key="3">
    <source>
        <dbReference type="ARBA" id="ARBA00022692"/>
    </source>
</evidence>
<dbReference type="Proteomes" id="UP000887578">
    <property type="component" value="Unplaced"/>
</dbReference>
<feature type="domain" description="Potassium channel" evidence="10">
    <location>
        <begin position="28"/>
        <end position="86"/>
    </location>
</feature>
<sequence length="338" mass="39002">MLRISETVDDRRPIRRELRDPESLENMHNKWTFPTSLLYVLTVLTTCGYGEVSVDTDTGKIFSVIFALVGIPLMFITAADIGKFLSETLIKFVEAYKRGSKRAKDILMQIFCRRKWARRKSLQSANGKVENFGVLDIEATDKKLWFPIGAYVFCICIYCSMGSAMFINWERNWSFLHAFHFGFNLIVTVGLGDIVVTNYIFLSLIVAFVIVGLAVVTMCVDLASTHLKAYFTRIHYFGRAKRFLGMSEELKEIVALLGAMRKKKGGKVTWNDVRDFLDNELRDRPFEPHELLMKLRFIDETSSGMSTIRHNSFQSDFYRDNEYLRRLAALRPEQPAYL</sequence>
<feature type="transmembrane region" description="Helical" evidence="9">
    <location>
        <begin position="144"/>
        <end position="167"/>
    </location>
</feature>
<evidence type="ECO:0000256" key="8">
    <source>
        <dbReference type="RuleBase" id="RU003857"/>
    </source>
</evidence>
<evidence type="ECO:0000256" key="7">
    <source>
        <dbReference type="ARBA" id="ARBA00023303"/>
    </source>
</evidence>
<evidence type="ECO:0000313" key="11">
    <source>
        <dbReference type="Proteomes" id="UP000887578"/>
    </source>
</evidence>
<dbReference type="Gene3D" id="1.10.287.70">
    <property type="match status" value="1"/>
</dbReference>
<dbReference type="GO" id="GO:0015271">
    <property type="term" value="F:outward rectifier potassium channel activity"/>
    <property type="evidence" value="ECO:0007669"/>
    <property type="project" value="TreeGrafter"/>
</dbReference>
<comment type="similarity">
    <text evidence="8">Belongs to the two pore domain potassium channel (TC 1.A.1.8) family.</text>
</comment>
<keyword evidence="7 8" id="KW-0407">Ion channel</keyword>
<proteinExistence type="inferred from homology"/>
<dbReference type="GO" id="GO:0030322">
    <property type="term" value="P:stabilization of membrane potential"/>
    <property type="evidence" value="ECO:0007669"/>
    <property type="project" value="TreeGrafter"/>
</dbReference>